<dbReference type="HOGENOM" id="CLU_145424_0_0_5"/>
<gene>
    <name evidence="2" type="ORF">HMPREF9696_03632</name>
</gene>
<dbReference type="Pfam" id="PF20346">
    <property type="entry name" value="DUF6641"/>
    <property type="match status" value="1"/>
</dbReference>
<evidence type="ECO:0000256" key="1">
    <source>
        <dbReference type="SAM" id="MobiDB-lite"/>
    </source>
</evidence>
<dbReference type="Proteomes" id="UP000001095">
    <property type="component" value="Unassembled WGS sequence"/>
</dbReference>
<sequence length="140" mass="15558">MTSLKSLNFTALPKTESDPKMERRARTITRLEEQKALLSNPSYVRKVRSFATVEGVRKSVESDQRVLPWWRKNVDGSYLFAIRSGSKAIEFEKGKAAIAVPSLDKLPAVIDTLIAATRSGELDAQLAQASRTPPTRKKAN</sequence>
<evidence type="ECO:0000313" key="2">
    <source>
        <dbReference type="EMBL" id="EKS32655.1"/>
    </source>
</evidence>
<feature type="region of interest" description="Disordered" evidence="1">
    <location>
        <begin position="1"/>
        <end position="23"/>
    </location>
</feature>
<accession>K8NZ15</accession>
<comment type="caution">
    <text evidence="2">The sequence shown here is derived from an EMBL/GenBank/DDBJ whole genome shotgun (WGS) entry which is preliminary data.</text>
</comment>
<proteinExistence type="predicted"/>
<dbReference type="AlphaFoldDB" id="K8NZ15"/>
<dbReference type="PATRIC" id="fig|883079.3.peg.3711"/>
<dbReference type="OrthoDB" id="7358761at2"/>
<reference evidence="2 3" key="1">
    <citation type="submission" date="2012-04" db="EMBL/GenBank/DDBJ databases">
        <title>The Genome Sequence of Afipia clevelandensis ATCC 49720.</title>
        <authorList>
            <consortium name="The Broad Institute Genome Sequencing Platform"/>
            <person name="Earl A."/>
            <person name="Ward D."/>
            <person name="Feldgarden M."/>
            <person name="Gevers D."/>
            <person name="Huys G."/>
            <person name="Walker B."/>
            <person name="Young S.K."/>
            <person name="Zeng Q."/>
            <person name="Gargeya S."/>
            <person name="Fitzgerald M."/>
            <person name="Haas B."/>
            <person name="Abouelleil A."/>
            <person name="Alvarado L."/>
            <person name="Arachchi H.M."/>
            <person name="Berlin A."/>
            <person name="Chapman S.B."/>
            <person name="Goldberg J."/>
            <person name="Griggs A."/>
            <person name="Gujja S."/>
            <person name="Hansen M."/>
            <person name="Howarth C."/>
            <person name="Imamovic A."/>
            <person name="Larimer J."/>
            <person name="McCowen C."/>
            <person name="Montmayeur A."/>
            <person name="Murphy C."/>
            <person name="Neiman D."/>
            <person name="Pearson M."/>
            <person name="Priest M."/>
            <person name="Roberts A."/>
            <person name="Saif S."/>
            <person name="Shea T."/>
            <person name="Sisk P."/>
            <person name="Sykes S."/>
            <person name="Wortman J."/>
            <person name="Nusbaum C."/>
            <person name="Birren B."/>
        </authorList>
    </citation>
    <scope>NUCLEOTIDE SEQUENCE [LARGE SCALE GENOMIC DNA]</scope>
    <source>
        <strain evidence="2 3">ATCC 49720</strain>
    </source>
</reference>
<dbReference type="EMBL" id="AGWY01000015">
    <property type="protein sequence ID" value="EKS32655.1"/>
    <property type="molecule type" value="Genomic_DNA"/>
</dbReference>
<organism evidence="2 3">
    <name type="scientific">Afipia clevelandensis ATCC 49720</name>
    <dbReference type="NCBI Taxonomy" id="883079"/>
    <lineage>
        <taxon>Bacteria</taxon>
        <taxon>Pseudomonadati</taxon>
        <taxon>Pseudomonadota</taxon>
        <taxon>Alphaproteobacteria</taxon>
        <taxon>Hyphomicrobiales</taxon>
        <taxon>Nitrobacteraceae</taxon>
        <taxon>Afipia</taxon>
    </lineage>
</organism>
<dbReference type="InterPro" id="IPR046581">
    <property type="entry name" value="DUF6641"/>
</dbReference>
<name>K8NZ15_9BRAD</name>
<keyword evidence="3" id="KW-1185">Reference proteome</keyword>
<protein>
    <submittedName>
        <fullName evidence="2">Uncharacterized protein</fullName>
    </submittedName>
</protein>
<evidence type="ECO:0000313" key="3">
    <source>
        <dbReference type="Proteomes" id="UP000001095"/>
    </source>
</evidence>